<name>A0AAD3Y3Y6_NEPGR</name>
<proteinExistence type="predicted"/>
<dbReference type="PANTHER" id="PTHR35472:SF4">
    <property type="entry name" value="DUF19 DOMAIN-CONTAINING PROTEIN"/>
    <property type="match status" value="1"/>
</dbReference>
<evidence type="ECO:0000256" key="2">
    <source>
        <dbReference type="SAM" id="SignalP"/>
    </source>
</evidence>
<feature type="region of interest" description="Disordered" evidence="1">
    <location>
        <begin position="50"/>
        <end position="86"/>
    </location>
</feature>
<comment type="caution">
    <text evidence="3">The sequence shown here is derived from an EMBL/GenBank/DDBJ whole genome shotgun (WGS) entry which is preliminary data.</text>
</comment>
<feature type="signal peptide" evidence="2">
    <location>
        <begin position="1"/>
        <end position="22"/>
    </location>
</feature>
<dbReference type="InterPro" id="IPR055317">
    <property type="entry name" value="CLE14-like"/>
</dbReference>
<evidence type="ECO:0000313" key="4">
    <source>
        <dbReference type="Proteomes" id="UP001279734"/>
    </source>
</evidence>
<dbReference type="EMBL" id="BSYO01000031">
    <property type="protein sequence ID" value="GMH26595.1"/>
    <property type="molecule type" value="Genomic_DNA"/>
</dbReference>
<sequence>MGIQAATIRVLIYLIMISICLSSCRRIPGETDEERRQSFHAESFFQSSWHFPATESSPEKSGRDKNDPIYGVRHQTVPNGPNPLHN</sequence>
<gene>
    <name evidence="3" type="ORF">Nepgr_028438</name>
</gene>
<evidence type="ECO:0000313" key="3">
    <source>
        <dbReference type="EMBL" id="GMH26595.1"/>
    </source>
</evidence>
<organism evidence="3 4">
    <name type="scientific">Nepenthes gracilis</name>
    <name type="common">Slender pitcher plant</name>
    <dbReference type="NCBI Taxonomy" id="150966"/>
    <lineage>
        <taxon>Eukaryota</taxon>
        <taxon>Viridiplantae</taxon>
        <taxon>Streptophyta</taxon>
        <taxon>Embryophyta</taxon>
        <taxon>Tracheophyta</taxon>
        <taxon>Spermatophyta</taxon>
        <taxon>Magnoliopsida</taxon>
        <taxon>eudicotyledons</taxon>
        <taxon>Gunneridae</taxon>
        <taxon>Pentapetalae</taxon>
        <taxon>Caryophyllales</taxon>
        <taxon>Nepenthaceae</taxon>
        <taxon>Nepenthes</taxon>
    </lineage>
</organism>
<feature type="compositionally biased region" description="Basic and acidic residues" evidence="1">
    <location>
        <begin position="57"/>
        <end position="67"/>
    </location>
</feature>
<dbReference type="AlphaFoldDB" id="A0AAD3Y3Y6"/>
<feature type="chain" id="PRO_5041996802" evidence="2">
    <location>
        <begin position="23"/>
        <end position="86"/>
    </location>
</feature>
<dbReference type="PANTHER" id="PTHR35472">
    <property type="match status" value="1"/>
</dbReference>
<reference evidence="3" key="1">
    <citation type="submission" date="2023-05" db="EMBL/GenBank/DDBJ databases">
        <title>Nepenthes gracilis genome sequencing.</title>
        <authorList>
            <person name="Fukushima K."/>
        </authorList>
    </citation>
    <scope>NUCLEOTIDE SEQUENCE</scope>
    <source>
        <strain evidence="3">SING2019-196</strain>
    </source>
</reference>
<accession>A0AAD3Y3Y6</accession>
<keyword evidence="2" id="KW-0732">Signal</keyword>
<keyword evidence="4" id="KW-1185">Reference proteome</keyword>
<dbReference type="Proteomes" id="UP001279734">
    <property type="component" value="Unassembled WGS sequence"/>
</dbReference>
<evidence type="ECO:0000256" key="1">
    <source>
        <dbReference type="SAM" id="MobiDB-lite"/>
    </source>
</evidence>
<protein>
    <submittedName>
        <fullName evidence="3">Uncharacterized protein</fullName>
    </submittedName>
</protein>